<protein>
    <submittedName>
        <fullName evidence="3">Class II aldolase</fullName>
    </submittedName>
</protein>
<reference evidence="3 4" key="1">
    <citation type="submission" date="2018-05" db="EMBL/GenBank/DDBJ databases">
        <title>Acuticoccus sediminis sp. nov., isolated from deep-sea sediment of Indian Ocean.</title>
        <authorList>
            <person name="Liu X."/>
            <person name="Lai Q."/>
            <person name="Du Y."/>
            <person name="Sun F."/>
            <person name="Zhang X."/>
            <person name="Wang S."/>
            <person name="Shao Z."/>
        </authorList>
    </citation>
    <scope>NUCLEOTIDE SEQUENCE [LARGE SCALE GENOMIC DNA]</scope>
    <source>
        <strain evidence="3 4">PTG4-2</strain>
    </source>
</reference>
<comment type="similarity">
    <text evidence="1">Belongs to the aldolase class II family.</text>
</comment>
<dbReference type="Pfam" id="PF00596">
    <property type="entry name" value="Aldolase_II"/>
    <property type="match status" value="1"/>
</dbReference>
<dbReference type="OrthoDB" id="5291399at2"/>
<dbReference type="NCBIfam" id="NF005451">
    <property type="entry name" value="PRK07044.1"/>
    <property type="match status" value="1"/>
</dbReference>
<dbReference type="Proteomes" id="UP000249590">
    <property type="component" value="Unassembled WGS sequence"/>
</dbReference>
<dbReference type="AlphaFoldDB" id="A0A8B2NR34"/>
<dbReference type="SUPFAM" id="SSF53639">
    <property type="entry name" value="AraD/HMP-PK domain-like"/>
    <property type="match status" value="1"/>
</dbReference>
<gene>
    <name evidence="3" type="ORF">DLJ53_29455</name>
</gene>
<dbReference type="InterPro" id="IPR001303">
    <property type="entry name" value="Aldolase_II/adducin_N"/>
</dbReference>
<feature type="domain" description="Class II aldolase/adducin N-terminal" evidence="2">
    <location>
        <begin position="24"/>
        <end position="204"/>
    </location>
</feature>
<dbReference type="PANTHER" id="PTHR10672">
    <property type="entry name" value="ADDUCIN"/>
    <property type="match status" value="1"/>
</dbReference>
<organism evidence="3 4">
    <name type="scientific">Acuticoccus sediminis</name>
    <dbReference type="NCBI Taxonomy" id="2184697"/>
    <lineage>
        <taxon>Bacteria</taxon>
        <taxon>Pseudomonadati</taxon>
        <taxon>Pseudomonadota</taxon>
        <taxon>Alphaproteobacteria</taxon>
        <taxon>Hyphomicrobiales</taxon>
        <taxon>Amorphaceae</taxon>
        <taxon>Acuticoccus</taxon>
    </lineage>
</organism>
<dbReference type="SMART" id="SM01007">
    <property type="entry name" value="Aldolase_II"/>
    <property type="match status" value="1"/>
</dbReference>
<proteinExistence type="inferred from homology"/>
<dbReference type="GO" id="GO:0005856">
    <property type="term" value="C:cytoskeleton"/>
    <property type="evidence" value="ECO:0007669"/>
    <property type="project" value="TreeGrafter"/>
</dbReference>
<dbReference type="PANTHER" id="PTHR10672:SF3">
    <property type="entry name" value="PROTEIN HU-LI TAI SHAO"/>
    <property type="match status" value="1"/>
</dbReference>
<evidence type="ECO:0000256" key="1">
    <source>
        <dbReference type="ARBA" id="ARBA00037961"/>
    </source>
</evidence>
<dbReference type="GO" id="GO:0051015">
    <property type="term" value="F:actin filament binding"/>
    <property type="evidence" value="ECO:0007669"/>
    <property type="project" value="TreeGrafter"/>
</dbReference>
<dbReference type="EMBL" id="QHHQ01000009">
    <property type="protein sequence ID" value="RAH97459.1"/>
    <property type="molecule type" value="Genomic_DNA"/>
</dbReference>
<name>A0A8B2NR34_9HYPH</name>
<accession>A0A8B2NR34</accession>
<dbReference type="InterPro" id="IPR051017">
    <property type="entry name" value="Aldolase-II_Adducin_sf"/>
</dbReference>
<sequence length="256" mass="28731">MRPGDPTRFERPAHISESEWAVRVDLAAAYRLIARHGMSDLVQTHISARVPGRPGNFLINRFGMLFSEITASSLLEIDSEGRPVDPEVKRINYAGFVIHGAIHETRPDVFCVMHAHTEAGIAVSALEEGLLPMSQWAMLFYNRLGYHGYEGVALELGERERIVADMGAHWAMLMCNHGLLTAGRSIAHAFYLMYYLDRACRVQLKAQASGGRIVIPDPDTCEKAARQFEDDPVPMGEREWPALLRELDLIDPSYRT</sequence>
<dbReference type="Gene3D" id="3.40.225.10">
    <property type="entry name" value="Class II aldolase/adducin N-terminal domain"/>
    <property type="match status" value="1"/>
</dbReference>
<evidence type="ECO:0000259" key="2">
    <source>
        <dbReference type="SMART" id="SM01007"/>
    </source>
</evidence>
<comment type="caution">
    <text evidence="3">The sequence shown here is derived from an EMBL/GenBank/DDBJ whole genome shotgun (WGS) entry which is preliminary data.</text>
</comment>
<keyword evidence="4" id="KW-1185">Reference proteome</keyword>
<dbReference type="InterPro" id="IPR036409">
    <property type="entry name" value="Aldolase_II/adducin_N_sf"/>
</dbReference>
<evidence type="ECO:0000313" key="4">
    <source>
        <dbReference type="Proteomes" id="UP000249590"/>
    </source>
</evidence>
<evidence type="ECO:0000313" key="3">
    <source>
        <dbReference type="EMBL" id="RAH97459.1"/>
    </source>
</evidence>